<dbReference type="Gene3D" id="1.20.58.1250">
    <property type="entry name" value="Tubulin Binding Cofactor C, N-terminal domain"/>
    <property type="match status" value="1"/>
</dbReference>
<dbReference type="PROSITE" id="PS51329">
    <property type="entry name" value="C_CAP_COFACTOR_C"/>
    <property type="match status" value="1"/>
</dbReference>
<organism evidence="9 10">
    <name type="scientific">Lyophyllum shimeji</name>
    <name type="common">Hon-shimeji</name>
    <name type="synonym">Tricholoma shimeji</name>
    <dbReference type="NCBI Taxonomy" id="47721"/>
    <lineage>
        <taxon>Eukaryota</taxon>
        <taxon>Fungi</taxon>
        <taxon>Dikarya</taxon>
        <taxon>Basidiomycota</taxon>
        <taxon>Agaricomycotina</taxon>
        <taxon>Agaricomycetes</taxon>
        <taxon>Agaricomycetidae</taxon>
        <taxon>Agaricales</taxon>
        <taxon>Tricholomatineae</taxon>
        <taxon>Lyophyllaceae</taxon>
        <taxon>Lyophyllum</taxon>
    </lineage>
</organism>
<dbReference type="Pfam" id="PF07986">
    <property type="entry name" value="TBCC"/>
    <property type="match status" value="1"/>
</dbReference>
<dbReference type="Proteomes" id="UP001063166">
    <property type="component" value="Unassembled WGS sequence"/>
</dbReference>
<protein>
    <submittedName>
        <fullName evidence="9">Tubulin binding cofactor C</fullName>
    </submittedName>
</protein>
<keyword evidence="10" id="KW-1185">Reference proteome</keyword>
<dbReference type="GO" id="GO:0007021">
    <property type="term" value="P:tubulin complex assembly"/>
    <property type="evidence" value="ECO:0007669"/>
    <property type="project" value="TreeGrafter"/>
</dbReference>
<evidence type="ECO:0000256" key="6">
    <source>
        <dbReference type="SAM" id="Coils"/>
    </source>
</evidence>
<keyword evidence="4" id="KW-0007">Acetylation</keyword>
<evidence type="ECO:0000313" key="9">
    <source>
        <dbReference type="EMBL" id="GLB39863.1"/>
    </source>
</evidence>
<dbReference type="InterPro" id="IPR027684">
    <property type="entry name" value="TBCC"/>
</dbReference>
<dbReference type="GO" id="GO:0015631">
    <property type="term" value="F:tubulin binding"/>
    <property type="evidence" value="ECO:0007669"/>
    <property type="project" value="InterPro"/>
</dbReference>
<dbReference type="Pfam" id="PF16752">
    <property type="entry name" value="TBCC_N"/>
    <property type="match status" value="1"/>
</dbReference>
<dbReference type="InterPro" id="IPR038397">
    <property type="entry name" value="TBCC_N_sf"/>
</dbReference>
<dbReference type="GO" id="GO:0007023">
    <property type="term" value="P:post-chaperonin tubulin folding pathway"/>
    <property type="evidence" value="ECO:0007669"/>
    <property type="project" value="InterPro"/>
</dbReference>
<comment type="caution">
    <text evidence="9">The sequence shown here is derived from an EMBL/GenBank/DDBJ whole genome shotgun (WGS) entry which is preliminary data.</text>
</comment>
<dbReference type="GO" id="GO:0005737">
    <property type="term" value="C:cytoplasm"/>
    <property type="evidence" value="ECO:0007669"/>
    <property type="project" value="UniProtKB-SubCell"/>
</dbReference>
<dbReference type="InterPro" id="IPR012945">
    <property type="entry name" value="Tubulin-bd_cofactor_C_dom"/>
</dbReference>
<evidence type="ECO:0000256" key="3">
    <source>
        <dbReference type="ARBA" id="ARBA00022490"/>
    </source>
</evidence>
<comment type="subcellular location">
    <subcellularLocation>
        <location evidence="1">Cytoplasm</location>
    </subcellularLocation>
</comment>
<feature type="region of interest" description="Disordered" evidence="7">
    <location>
        <begin position="89"/>
        <end position="126"/>
    </location>
</feature>
<keyword evidence="3" id="KW-0963">Cytoplasm</keyword>
<evidence type="ECO:0000259" key="8">
    <source>
        <dbReference type="PROSITE" id="PS51329"/>
    </source>
</evidence>
<reference evidence="9" key="1">
    <citation type="submission" date="2022-07" db="EMBL/GenBank/DDBJ databases">
        <title>The genome of Lyophyllum shimeji provides insight into the initial evolution of ectomycorrhizal fungal genome.</title>
        <authorList>
            <person name="Kobayashi Y."/>
            <person name="Shibata T."/>
            <person name="Hirakawa H."/>
            <person name="Shigenobu S."/>
            <person name="Nishiyama T."/>
            <person name="Yamada A."/>
            <person name="Hasebe M."/>
            <person name="Kawaguchi M."/>
        </authorList>
    </citation>
    <scope>NUCLEOTIDE SEQUENCE</scope>
    <source>
        <strain evidence="9">AT787</strain>
    </source>
</reference>
<comment type="similarity">
    <text evidence="2">Belongs to the TBCC family.</text>
</comment>
<evidence type="ECO:0000256" key="1">
    <source>
        <dbReference type="ARBA" id="ARBA00004496"/>
    </source>
</evidence>
<dbReference type="Gene3D" id="2.160.20.70">
    <property type="match status" value="1"/>
</dbReference>
<evidence type="ECO:0000256" key="7">
    <source>
        <dbReference type="SAM" id="MobiDB-lite"/>
    </source>
</evidence>
<evidence type="ECO:0000256" key="4">
    <source>
        <dbReference type="ARBA" id="ARBA00022990"/>
    </source>
</evidence>
<dbReference type="AlphaFoldDB" id="A0A9P3UNN7"/>
<dbReference type="PANTHER" id="PTHR15139">
    <property type="entry name" value="TUBULIN FOLDING COFACTOR C"/>
    <property type="match status" value="1"/>
</dbReference>
<comment type="subunit">
    <text evidence="5">Supercomplex made of cofactors A to E. Cofactors A and D function by capturing and stabilizing tubulin in a quasi-native conformation. Cofactor E binds to the cofactor D-tubulin complex; interaction with cofactor C then causes the release of tubulin polypeptides that are committed to the native state.</text>
</comment>
<dbReference type="InterPro" id="IPR017901">
    <property type="entry name" value="C-CAP_CF_C-like"/>
</dbReference>
<feature type="compositionally biased region" description="Basic residues" evidence="7">
    <location>
        <begin position="89"/>
        <end position="100"/>
    </location>
</feature>
<dbReference type="InterPro" id="IPR016098">
    <property type="entry name" value="CAP/MinC_C"/>
</dbReference>
<dbReference type="PANTHER" id="PTHR15139:SF0">
    <property type="entry name" value="TUBULIN-SPECIFIC CHAPERONE C"/>
    <property type="match status" value="1"/>
</dbReference>
<proteinExistence type="inferred from homology"/>
<dbReference type="OrthoDB" id="194775at2759"/>
<feature type="compositionally biased region" description="Polar residues" evidence="7">
    <location>
        <begin position="104"/>
        <end position="116"/>
    </location>
</feature>
<name>A0A9P3UNN7_LYOSH</name>
<gene>
    <name evidence="9" type="ORF">LshimejAT787_0703730</name>
</gene>
<keyword evidence="6" id="KW-0175">Coiled coil</keyword>
<evidence type="ECO:0000256" key="5">
    <source>
        <dbReference type="ARBA" id="ARBA00026055"/>
    </source>
</evidence>
<feature type="domain" description="C-CAP/cofactor C-like" evidence="8">
    <location>
        <begin position="108"/>
        <end position="276"/>
    </location>
</feature>
<feature type="coiled-coil region" evidence="6">
    <location>
        <begin position="34"/>
        <end position="87"/>
    </location>
</feature>
<dbReference type="InterPro" id="IPR031925">
    <property type="entry name" value="TBCC_N"/>
</dbReference>
<accession>A0A9P3UNN7</accession>
<dbReference type="EMBL" id="BRPK01000007">
    <property type="protein sequence ID" value="GLB39863.1"/>
    <property type="molecule type" value="Genomic_DNA"/>
</dbReference>
<evidence type="ECO:0000256" key="2">
    <source>
        <dbReference type="ARBA" id="ARBA00008848"/>
    </source>
</evidence>
<sequence length="318" mass="35128">MSDSTWSFSQTFFTQFPGSCRELDARIGKAVSSASVSEELLEELSAELARLTKSLADATGSLPSYDQRQYEEQLKALERSLLDLRGKSRPNPKFAFKRKPPVVPSTSPTAQASANLSGPAVHGSTTNLSLSSRSHQYLTLESLPKSTSHEGLSIEDLDHCLVNLISPPQPEYINEESASRLDISALHVRNLTNTVLLVPPIHGSVLIHDLTRCTIVIGCHQFRMHTSQNVDVYLSITSKPVIEHSTDIHFGGYPDVLTPSPLVKPSNHLSVMDFSHIRSTPSPHWSSLGDDRVSRHWPLPATVEQEVLKDILERTLPQ</sequence>
<evidence type="ECO:0000313" key="10">
    <source>
        <dbReference type="Proteomes" id="UP001063166"/>
    </source>
</evidence>